<gene>
    <name evidence="5" type="ORF">F6464_13720</name>
</gene>
<evidence type="ECO:0000313" key="5">
    <source>
        <dbReference type="EMBL" id="KAB1154040.1"/>
    </source>
</evidence>
<dbReference type="AlphaFoldDB" id="A0A7J5A8Z2"/>
<dbReference type="InterPro" id="IPR050738">
    <property type="entry name" value="Sulfatase"/>
</dbReference>
<evidence type="ECO:0000256" key="1">
    <source>
        <dbReference type="ARBA" id="ARBA00008779"/>
    </source>
</evidence>
<feature type="domain" description="Sulfatase N-terminal" evidence="4">
    <location>
        <begin position="34"/>
        <end position="421"/>
    </location>
</feature>
<name>A0A7J5A8Z2_9FLAO</name>
<dbReference type="SUPFAM" id="SSF53649">
    <property type="entry name" value="Alkaline phosphatase-like"/>
    <property type="match status" value="1"/>
</dbReference>
<evidence type="ECO:0000256" key="2">
    <source>
        <dbReference type="ARBA" id="ARBA00022801"/>
    </source>
</evidence>
<comment type="similarity">
    <text evidence="1">Belongs to the sulfatase family.</text>
</comment>
<dbReference type="GO" id="GO:0004065">
    <property type="term" value="F:arylsulfatase activity"/>
    <property type="evidence" value="ECO:0007669"/>
    <property type="project" value="TreeGrafter"/>
</dbReference>
<sequence length="539" mass="61464">MKLPIQCYFIVFFFTLFSSIAVSQVAKTDTTTKPNIVLILVDDMGYSDIGCYGGEISTPNIDKLANQGIRFTQMHNTSKCFPSRSCLLTGVYAQQNGMSVNPEQFQNSISLGDLVKTVGYRTLQSGKNHSKTSLYDFGFDRVYEFFGGATNHFNPGKQRPGEPEPIFKGGPDTWNIDNKANKPYNTDKDFYSTDYFTKNAISYLEEYKNDNKPFFLYLAYTAPHDPLMAWPEDIAKYRGKYLAGYKAIRDYRYLKMKALGMVDPAMKLSAQTSKDWDSLNDEQKDQEDLRMAIYAAMIDRIDQNIGKLIDKLKQTGKLDNTLILFASDNGCNAENAEGNFEKKGNNGTGLPGTVSYWASLKEDWANVSNTPYRLFKNNSYEGGICTPFIAYWPHVIKKQGAINNQPLHFVDFMATFKDITGARYPTHFRNQSIVPMQGESFLPILKGGIAKEREKPIFWQWAKGKAIRLGDWKAAANKEVWALYDMKLDRNETNDLKANKPEKFKELVDLYNEWALNNVVENNEEKNNKKIKKSLNKNR</sequence>
<protein>
    <submittedName>
        <fullName evidence="5">Arylsulfatase</fullName>
    </submittedName>
</protein>
<dbReference type="Pfam" id="PF00884">
    <property type="entry name" value="Sulfatase"/>
    <property type="match status" value="1"/>
</dbReference>
<keyword evidence="6" id="KW-1185">Reference proteome</keyword>
<dbReference type="Proteomes" id="UP000490922">
    <property type="component" value="Unassembled WGS sequence"/>
</dbReference>
<reference evidence="5 6" key="1">
    <citation type="submission" date="2019-09" db="EMBL/GenBank/DDBJ databases">
        <title>Flavobacterium sp. nov., isolated from glacier ice.</title>
        <authorList>
            <person name="Liu Q."/>
        </authorList>
    </citation>
    <scope>NUCLEOTIDE SEQUENCE [LARGE SCALE GENOMIC DNA]</scope>
    <source>
        <strain evidence="5 6">NBRC 112527</strain>
    </source>
</reference>
<dbReference type="EMBL" id="WAEM01000011">
    <property type="protein sequence ID" value="KAB1154040.1"/>
    <property type="molecule type" value="Genomic_DNA"/>
</dbReference>
<dbReference type="Gene3D" id="3.40.720.10">
    <property type="entry name" value="Alkaline Phosphatase, subunit A"/>
    <property type="match status" value="1"/>
</dbReference>
<feature type="signal peptide" evidence="3">
    <location>
        <begin position="1"/>
        <end position="23"/>
    </location>
</feature>
<dbReference type="RefSeq" id="WP_151108525.1">
    <property type="nucleotide sequence ID" value="NZ_WAEM01000011.1"/>
</dbReference>
<dbReference type="CDD" id="cd16025">
    <property type="entry name" value="PAS_like"/>
    <property type="match status" value="1"/>
</dbReference>
<proteinExistence type="inferred from homology"/>
<organism evidence="5 6">
    <name type="scientific">Flavobacterium luteum</name>
    <dbReference type="NCBI Taxonomy" id="2026654"/>
    <lineage>
        <taxon>Bacteria</taxon>
        <taxon>Pseudomonadati</taxon>
        <taxon>Bacteroidota</taxon>
        <taxon>Flavobacteriia</taxon>
        <taxon>Flavobacteriales</taxon>
        <taxon>Flavobacteriaceae</taxon>
        <taxon>Flavobacterium</taxon>
    </lineage>
</organism>
<dbReference type="Gene3D" id="3.30.1120.10">
    <property type="match status" value="1"/>
</dbReference>
<keyword evidence="3" id="KW-0732">Signal</keyword>
<accession>A0A7J5A8Z2</accession>
<dbReference type="OrthoDB" id="9803751at2"/>
<dbReference type="InterPro" id="IPR000917">
    <property type="entry name" value="Sulfatase_N"/>
</dbReference>
<dbReference type="InterPro" id="IPR017850">
    <property type="entry name" value="Alkaline_phosphatase_core_sf"/>
</dbReference>
<keyword evidence="2" id="KW-0378">Hydrolase</keyword>
<evidence type="ECO:0000313" key="6">
    <source>
        <dbReference type="Proteomes" id="UP000490922"/>
    </source>
</evidence>
<evidence type="ECO:0000256" key="3">
    <source>
        <dbReference type="SAM" id="SignalP"/>
    </source>
</evidence>
<dbReference type="PANTHER" id="PTHR42693">
    <property type="entry name" value="ARYLSULFATASE FAMILY MEMBER"/>
    <property type="match status" value="1"/>
</dbReference>
<evidence type="ECO:0000259" key="4">
    <source>
        <dbReference type="Pfam" id="PF00884"/>
    </source>
</evidence>
<dbReference type="PANTHER" id="PTHR42693:SF53">
    <property type="entry name" value="ENDO-4-O-SULFATASE"/>
    <property type="match status" value="1"/>
</dbReference>
<comment type="caution">
    <text evidence="5">The sequence shown here is derived from an EMBL/GenBank/DDBJ whole genome shotgun (WGS) entry which is preliminary data.</text>
</comment>
<feature type="chain" id="PRO_5029870314" evidence="3">
    <location>
        <begin position="24"/>
        <end position="539"/>
    </location>
</feature>